<evidence type="ECO:0000256" key="15">
    <source>
        <dbReference type="ARBA" id="ARBA00073143"/>
    </source>
</evidence>
<proteinExistence type="predicted"/>
<gene>
    <name evidence="19" type="ORF">SAMN06265795_10840</name>
</gene>
<dbReference type="InterPro" id="IPR029151">
    <property type="entry name" value="Sensor-like_sf"/>
</dbReference>
<dbReference type="RefSeq" id="WP_089399817.1">
    <property type="nucleotide sequence ID" value="NZ_FZOT01000008.1"/>
</dbReference>
<evidence type="ECO:0000256" key="9">
    <source>
        <dbReference type="ARBA" id="ARBA00022741"/>
    </source>
</evidence>
<evidence type="ECO:0000256" key="3">
    <source>
        <dbReference type="ARBA" id="ARBA00012438"/>
    </source>
</evidence>
<feature type="domain" description="Histidine kinase" evidence="18">
    <location>
        <begin position="381"/>
        <end position="594"/>
    </location>
</feature>
<dbReference type="EC" id="2.7.13.3" evidence="3"/>
<dbReference type="AlphaFoldDB" id="A0A239HZU8"/>
<sequence>MRRAFPIVVLCAVLAATGGLAYLLSWQYGVSAAKQAATVDVARYADNLKGRLERNELLPYLIAQQAQVRDVLQSPSPGRVAAANAYLAEVNQRARMTALYVIAADGTALAASNWNRPDSFVGGRFAFRPYFQAAMQGGTGRFYGIGTTVGEPGYFVSQPVRDGGRIIGVVAAKINLEWFRNLGDDRSAPLVVSDEHRIIFLSSLPQWQYRAQQPLPPDVLKTVQSTRQYHSQQIRPLSFDVQQRLDGHSDIVAIPAGSGRHFLAAHHQLDQPDWQVTYYVPLAQVRMNARIAALAAVFAVGLACALAFTWRQRRQRTAAMKRSRIELEQRVAERTADLNDSNRRLQQEVQERVRAESELRAAQSELVQASKLAALGQMAAGITHELNQPLAALRSFSDNTRILLERGEQAEVKENLQAIADLTDRMGKITGQLRQFAGKSRPRDVSADLTQAINNSLSLLRGRLHGIEVAVQPEKGLQDARVWCDPLQLEQVLINLIGNAAEALREGQSGQNLRIEVIVDAELETVRIRVRDNGPGIAADALPRLFEPFFTTRQGGLGLGLPISSSIAQEYGGQLEARNTGSGAEFILSLRRAALTQDQHDIIL</sequence>
<dbReference type="InterPro" id="IPR036097">
    <property type="entry name" value="HisK_dim/P_sf"/>
</dbReference>
<dbReference type="InterPro" id="IPR033479">
    <property type="entry name" value="dCache_1"/>
</dbReference>
<evidence type="ECO:0000256" key="6">
    <source>
        <dbReference type="ARBA" id="ARBA00022553"/>
    </source>
</evidence>
<dbReference type="OrthoDB" id="9772100at2"/>
<dbReference type="PIRSF" id="PIRSF036431">
    <property type="entry name" value="STHK_DctB"/>
    <property type="match status" value="1"/>
</dbReference>
<dbReference type="FunFam" id="1.10.287.130:FF:000049">
    <property type="entry name" value="C4-dicarboxylate transport sensor protein DctB"/>
    <property type="match status" value="1"/>
</dbReference>
<dbReference type="InterPro" id="IPR004358">
    <property type="entry name" value="Sig_transdc_His_kin-like_C"/>
</dbReference>
<dbReference type="GO" id="GO:0005886">
    <property type="term" value="C:plasma membrane"/>
    <property type="evidence" value="ECO:0007669"/>
    <property type="project" value="UniProtKB-SubCell"/>
</dbReference>
<keyword evidence="9" id="KW-0547">Nucleotide-binding</keyword>
<accession>A0A239HZU8</accession>
<keyword evidence="16" id="KW-0175">Coiled coil</keyword>
<dbReference type="SUPFAM" id="SSF47384">
    <property type="entry name" value="Homodimeric domain of signal transducing histidine kinase"/>
    <property type="match status" value="1"/>
</dbReference>
<evidence type="ECO:0000256" key="2">
    <source>
        <dbReference type="ARBA" id="ARBA00004429"/>
    </source>
</evidence>
<evidence type="ECO:0000259" key="18">
    <source>
        <dbReference type="PROSITE" id="PS50109"/>
    </source>
</evidence>
<dbReference type="SMART" id="SM00388">
    <property type="entry name" value="HisKA"/>
    <property type="match status" value="1"/>
</dbReference>
<dbReference type="Pfam" id="PF02518">
    <property type="entry name" value="HATPase_c"/>
    <property type="match status" value="1"/>
</dbReference>
<evidence type="ECO:0000256" key="7">
    <source>
        <dbReference type="ARBA" id="ARBA00022679"/>
    </source>
</evidence>
<comment type="subcellular location">
    <subcellularLocation>
        <location evidence="2">Cell inner membrane</location>
        <topology evidence="2">Multi-pass membrane protein</topology>
    </subcellularLocation>
</comment>
<dbReference type="Gene3D" id="3.30.450.20">
    <property type="entry name" value="PAS domain"/>
    <property type="match status" value="2"/>
</dbReference>
<dbReference type="CDD" id="cd12914">
    <property type="entry name" value="PDC1_DGC_like"/>
    <property type="match status" value="1"/>
</dbReference>
<dbReference type="InterPro" id="IPR003594">
    <property type="entry name" value="HATPase_dom"/>
</dbReference>
<dbReference type="Gene3D" id="1.10.287.130">
    <property type="match status" value="1"/>
</dbReference>
<evidence type="ECO:0000256" key="5">
    <source>
        <dbReference type="ARBA" id="ARBA00022519"/>
    </source>
</evidence>
<keyword evidence="6" id="KW-0597">Phosphoprotein</keyword>
<evidence type="ECO:0000256" key="1">
    <source>
        <dbReference type="ARBA" id="ARBA00000085"/>
    </source>
</evidence>
<dbReference type="InterPro" id="IPR017055">
    <property type="entry name" value="Sig_transdc_His_kinase_DctB"/>
</dbReference>
<evidence type="ECO:0000313" key="19">
    <source>
        <dbReference type="EMBL" id="SNS86900.1"/>
    </source>
</evidence>
<comment type="catalytic activity">
    <reaction evidence="1">
        <text>ATP + protein L-histidine = ADP + protein N-phospho-L-histidine.</text>
        <dbReference type="EC" id="2.7.13.3"/>
    </reaction>
</comment>
<dbReference type="Gene3D" id="6.10.250.3020">
    <property type="match status" value="1"/>
</dbReference>
<evidence type="ECO:0000256" key="17">
    <source>
        <dbReference type="SAM" id="Phobius"/>
    </source>
</evidence>
<keyword evidence="11" id="KW-0067">ATP-binding</keyword>
<keyword evidence="14 17" id="KW-0472">Membrane</keyword>
<evidence type="ECO:0000256" key="12">
    <source>
        <dbReference type="ARBA" id="ARBA00022989"/>
    </source>
</evidence>
<keyword evidence="7" id="KW-0808">Transferase</keyword>
<dbReference type="EMBL" id="FZOT01000008">
    <property type="protein sequence ID" value="SNS86900.1"/>
    <property type="molecule type" value="Genomic_DNA"/>
</dbReference>
<keyword evidence="12 17" id="KW-1133">Transmembrane helix</keyword>
<dbReference type="CDD" id="cd00075">
    <property type="entry name" value="HATPase"/>
    <property type="match status" value="1"/>
</dbReference>
<dbReference type="InterPro" id="IPR036890">
    <property type="entry name" value="HATPase_C_sf"/>
</dbReference>
<dbReference type="SMART" id="SM00387">
    <property type="entry name" value="HATPase_c"/>
    <property type="match status" value="1"/>
</dbReference>
<dbReference type="GO" id="GO:0005524">
    <property type="term" value="F:ATP binding"/>
    <property type="evidence" value="ECO:0007669"/>
    <property type="project" value="UniProtKB-KW"/>
</dbReference>
<dbReference type="PANTHER" id="PTHR43065:SF46">
    <property type="entry name" value="C4-DICARBOXYLATE TRANSPORT SENSOR PROTEIN DCTB"/>
    <property type="match status" value="1"/>
</dbReference>
<evidence type="ECO:0000256" key="13">
    <source>
        <dbReference type="ARBA" id="ARBA00023012"/>
    </source>
</evidence>
<dbReference type="SUPFAM" id="SSF55874">
    <property type="entry name" value="ATPase domain of HSP90 chaperone/DNA topoisomerase II/histidine kinase"/>
    <property type="match status" value="1"/>
</dbReference>
<dbReference type="Proteomes" id="UP000198284">
    <property type="component" value="Unassembled WGS sequence"/>
</dbReference>
<dbReference type="Gene3D" id="3.30.565.10">
    <property type="entry name" value="Histidine kinase-like ATPase, C-terminal domain"/>
    <property type="match status" value="1"/>
</dbReference>
<evidence type="ECO:0000256" key="14">
    <source>
        <dbReference type="ARBA" id="ARBA00023136"/>
    </source>
</evidence>
<keyword evidence="8 17" id="KW-0812">Transmembrane</keyword>
<organism evidence="19 20">
    <name type="scientific">Noviherbaspirillum humi</name>
    <dbReference type="NCBI Taxonomy" id="1688639"/>
    <lineage>
        <taxon>Bacteria</taxon>
        <taxon>Pseudomonadati</taxon>
        <taxon>Pseudomonadota</taxon>
        <taxon>Betaproteobacteria</taxon>
        <taxon>Burkholderiales</taxon>
        <taxon>Oxalobacteraceae</taxon>
        <taxon>Noviherbaspirillum</taxon>
    </lineage>
</organism>
<dbReference type="PANTHER" id="PTHR43065">
    <property type="entry name" value="SENSOR HISTIDINE KINASE"/>
    <property type="match status" value="1"/>
</dbReference>
<dbReference type="PROSITE" id="PS50109">
    <property type="entry name" value="HIS_KIN"/>
    <property type="match status" value="1"/>
</dbReference>
<reference evidence="19 20" key="1">
    <citation type="submission" date="2017-06" db="EMBL/GenBank/DDBJ databases">
        <authorList>
            <person name="Kim H.J."/>
            <person name="Triplett B.A."/>
        </authorList>
    </citation>
    <scope>NUCLEOTIDE SEQUENCE [LARGE SCALE GENOMIC DNA]</scope>
    <source>
        <strain evidence="19 20">U15</strain>
    </source>
</reference>
<dbReference type="FunFam" id="3.30.450.20:FF:000127">
    <property type="entry name" value="C4-dicarboxylate transport sensor protein"/>
    <property type="match status" value="1"/>
</dbReference>
<keyword evidence="10 19" id="KW-0418">Kinase</keyword>
<keyword evidence="5" id="KW-0997">Cell inner membrane</keyword>
<evidence type="ECO:0000256" key="8">
    <source>
        <dbReference type="ARBA" id="ARBA00022692"/>
    </source>
</evidence>
<evidence type="ECO:0000256" key="10">
    <source>
        <dbReference type="ARBA" id="ARBA00022777"/>
    </source>
</evidence>
<dbReference type="PRINTS" id="PR00344">
    <property type="entry name" value="BCTRLSENSOR"/>
</dbReference>
<name>A0A239HZU8_9BURK</name>
<evidence type="ECO:0000256" key="16">
    <source>
        <dbReference type="SAM" id="Coils"/>
    </source>
</evidence>
<dbReference type="GO" id="GO:0000155">
    <property type="term" value="F:phosphorelay sensor kinase activity"/>
    <property type="evidence" value="ECO:0007669"/>
    <property type="project" value="InterPro"/>
</dbReference>
<keyword evidence="13" id="KW-0902">Two-component regulatory system</keyword>
<keyword evidence="20" id="KW-1185">Reference proteome</keyword>
<dbReference type="Pfam" id="PF02743">
    <property type="entry name" value="dCache_1"/>
    <property type="match status" value="1"/>
</dbReference>
<evidence type="ECO:0000256" key="4">
    <source>
        <dbReference type="ARBA" id="ARBA00022475"/>
    </source>
</evidence>
<keyword evidence="4" id="KW-1003">Cell membrane</keyword>
<evidence type="ECO:0000313" key="20">
    <source>
        <dbReference type="Proteomes" id="UP000198284"/>
    </source>
</evidence>
<dbReference type="CDD" id="cd00082">
    <property type="entry name" value="HisKA"/>
    <property type="match status" value="1"/>
</dbReference>
<protein>
    <recommendedName>
        <fullName evidence="15">C4-dicarboxylate transport sensor protein DctB</fullName>
        <ecNumber evidence="3">2.7.13.3</ecNumber>
    </recommendedName>
</protein>
<dbReference type="InterPro" id="IPR005467">
    <property type="entry name" value="His_kinase_dom"/>
</dbReference>
<dbReference type="InterPro" id="IPR003661">
    <property type="entry name" value="HisK_dim/P_dom"/>
</dbReference>
<dbReference type="SUPFAM" id="SSF103190">
    <property type="entry name" value="Sensory domain-like"/>
    <property type="match status" value="1"/>
</dbReference>
<feature type="transmembrane region" description="Helical" evidence="17">
    <location>
        <begin position="291"/>
        <end position="310"/>
    </location>
</feature>
<dbReference type="Pfam" id="PF00512">
    <property type="entry name" value="HisKA"/>
    <property type="match status" value="1"/>
</dbReference>
<evidence type="ECO:0000256" key="11">
    <source>
        <dbReference type="ARBA" id="ARBA00022840"/>
    </source>
</evidence>
<feature type="coiled-coil region" evidence="16">
    <location>
        <begin position="338"/>
        <end position="372"/>
    </location>
</feature>